<keyword evidence="5 6" id="KW-0472">Membrane</keyword>
<feature type="domain" description="EamA" evidence="7">
    <location>
        <begin position="167"/>
        <end position="303"/>
    </location>
</feature>
<feature type="transmembrane region" description="Helical" evidence="6">
    <location>
        <begin position="166"/>
        <end position="186"/>
    </location>
</feature>
<evidence type="ECO:0000256" key="3">
    <source>
        <dbReference type="ARBA" id="ARBA00022692"/>
    </source>
</evidence>
<feature type="transmembrane region" description="Helical" evidence="6">
    <location>
        <begin position="287"/>
        <end position="305"/>
    </location>
</feature>
<evidence type="ECO:0000256" key="4">
    <source>
        <dbReference type="ARBA" id="ARBA00022989"/>
    </source>
</evidence>
<feature type="transmembrane region" description="Helical" evidence="6">
    <location>
        <begin position="35"/>
        <end position="53"/>
    </location>
</feature>
<feature type="transmembrane region" description="Helical" evidence="6">
    <location>
        <begin position="69"/>
        <end position="91"/>
    </location>
</feature>
<keyword evidence="4 6" id="KW-1133">Transmembrane helix</keyword>
<dbReference type="RefSeq" id="WP_187599261.1">
    <property type="nucleotide sequence ID" value="NZ_CP060714.1"/>
</dbReference>
<feature type="domain" description="EamA" evidence="7">
    <location>
        <begin position="7"/>
        <end position="139"/>
    </location>
</feature>
<accession>A0A7G9RSV2</accession>
<keyword evidence="3 6" id="KW-0812">Transmembrane</keyword>
<evidence type="ECO:0000256" key="1">
    <source>
        <dbReference type="ARBA" id="ARBA00004651"/>
    </source>
</evidence>
<feature type="transmembrane region" description="Helical" evidence="6">
    <location>
        <begin position="262"/>
        <end position="281"/>
    </location>
</feature>
<dbReference type="InterPro" id="IPR000620">
    <property type="entry name" value="EamA_dom"/>
</dbReference>
<evidence type="ECO:0000313" key="9">
    <source>
        <dbReference type="Proteomes" id="UP000515811"/>
    </source>
</evidence>
<dbReference type="AlphaFoldDB" id="A0A7G9RSV2"/>
<keyword evidence="9" id="KW-1185">Reference proteome</keyword>
<evidence type="ECO:0000256" key="5">
    <source>
        <dbReference type="ARBA" id="ARBA00023136"/>
    </source>
</evidence>
<keyword evidence="2" id="KW-1003">Cell membrane</keyword>
<evidence type="ECO:0000259" key="7">
    <source>
        <dbReference type="Pfam" id="PF00892"/>
    </source>
</evidence>
<dbReference type="SUPFAM" id="SSF103481">
    <property type="entry name" value="Multidrug resistance efflux transporter EmrE"/>
    <property type="match status" value="2"/>
</dbReference>
<comment type="subcellular location">
    <subcellularLocation>
        <location evidence="1">Cell membrane</location>
        <topology evidence="1">Multi-pass membrane protein</topology>
    </subcellularLocation>
</comment>
<dbReference type="Proteomes" id="UP000515811">
    <property type="component" value="Chromosome"/>
</dbReference>
<name>A0A7G9RSV2_9BURK</name>
<dbReference type="PANTHER" id="PTHR42920:SF5">
    <property type="entry name" value="EAMA DOMAIN-CONTAINING PROTEIN"/>
    <property type="match status" value="1"/>
</dbReference>
<gene>
    <name evidence="8" type="ORF">H9K76_07620</name>
</gene>
<dbReference type="Pfam" id="PF00892">
    <property type="entry name" value="EamA"/>
    <property type="match status" value="2"/>
</dbReference>
<evidence type="ECO:0000256" key="6">
    <source>
        <dbReference type="SAM" id="Phobius"/>
    </source>
</evidence>
<organism evidence="8 9">
    <name type="scientific">Diaphorobacter ruginosibacter</name>
    <dbReference type="NCBI Taxonomy" id="1715720"/>
    <lineage>
        <taxon>Bacteria</taxon>
        <taxon>Pseudomonadati</taxon>
        <taxon>Pseudomonadota</taxon>
        <taxon>Betaproteobacteria</taxon>
        <taxon>Burkholderiales</taxon>
        <taxon>Comamonadaceae</taxon>
        <taxon>Diaphorobacter</taxon>
    </lineage>
</organism>
<feature type="transmembrane region" description="Helical" evidence="6">
    <location>
        <begin position="198"/>
        <end position="218"/>
    </location>
</feature>
<protein>
    <submittedName>
        <fullName evidence="8">DMT family transporter</fullName>
    </submittedName>
</protein>
<dbReference type="InterPro" id="IPR037185">
    <property type="entry name" value="EmrE-like"/>
</dbReference>
<feature type="transmembrane region" description="Helical" evidence="6">
    <location>
        <begin position="230"/>
        <end position="250"/>
    </location>
</feature>
<reference evidence="8 9" key="1">
    <citation type="submission" date="2020-08" db="EMBL/GenBank/DDBJ databases">
        <title>Genome sequence of Diaphorobacter ruginosibacter DSM 27467T.</title>
        <authorList>
            <person name="Hyun D.-W."/>
            <person name="Bae J.-W."/>
        </authorList>
    </citation>
    <scope>NUCLEOTIDE SEQUENCE [LARGE SCALE GENOMIC DNA]</scope>
    <source>
        <strain evidence="8 9">DSM 27467</strain>
    </source>
</reference>
<proteinExistence type="predicted"/>
<dbReference type="GO" id="GO:0005886">
    <property type="term" value="C:plasma membrane"/>
    <property type="evidence" value="ECO:0007669"/>
    <property type="project" value="UniProtKB-SubCell"/>
</dbReference>
<evidence type="ECO:0000256" key="2">
    <source>
        <dbReference type="ARBA" id="ARBA00022475"/>
    </source>
</evidence>
<feature type="transmembrane region" description="Helical" evidence="6">
    <location>
        <begin position="97"/>
        <end position="116"/>
    </location>
</feature>
<evidence type="ECO:0000313" key="8">
    <source>
        <dbReference type="EMBL" id="QNN58677.1"/>
    </source>
</evidence>
<dbReference type="PANTHER" id="PTHR42920">
    <property type="entry name" value="OS03G0707200 PROTEIN-RELATED"/>
    <property type="match status" value="1"/>
</dbReference>
<sequence>MISRPIAYACLALSMTLVGSYVALSKPLAATFPVFLLAWLRFGIGVVAMPHWLRKGPEEPPMTRQTRALLFLQSFFGNFLFTICMISGVSLTSATSAGVIMASIPACVAVMSWVFLREHIATRTWVAVVCAVLGIALFSIAKVQHPELDGAAAGSSGARGAGHLEWIGYALLVAASLCEAAYSVIGKKLTGALGPKRITSLINLWGFALATPFGLHYATRFDFAAVPGTIWLLLLFYALAACMWSVWLWMTGLKVVPAAQGGVFTVLLPVSAALFGVLVLGESFTGMQLVAFGIALASVVLATLPSRGAPAQPKRIPGEGSH</sequence>
<feature type="transmembrane region" description="Helical" evidence="6">
    <location>
        <begin position="123"/>
        <end position="141"/>
    </location>
</feature>
<dbReference type="KEGG" id="drg:H9K76_07620"/>
<dbReference type="EMBL" id="CP060714">
    <property type="protein sequence ID" value="QNN58677.1"/>
    <property type="molecule type" value="Genomic_DNA"/>
</dbReference>
<dbReference type="InterPro" id="IPR051258">
    <property type="entry name" value="Diverse_Substrate_Transporter"/>
</dbReference>